<keyword evidence="1" id="KW-0479">Metal-binding</keyword>
<organism evidence="3">
    <name type="scientific">uncultured Caudovirales phage</name>
    <dbReference type="NCBI Taxonomy" id="2100421"/>
    <lineage>
        <taxon>Viruses</taxon>
        <taxon>Duplodnaviria</taxon>
        <taxon>Heunggongvirae</taxon>
        <taxon>Uroviricota</taxon>
        <taxon>Caudoviricetes</taxon>
        <taxon>Peduoviridae</taxon>
        <taxon>Maltschvirus</taxon>
        <taxon>Maltschvirus maltsch</taxon>
    </lineage>
</organism>
<keyword evidence="1" id="KW-0460">Magnesium</keyword>
<comment type="function">
    <text evidence="1">ATP-dependent DNA helicase and primase essential for viral DNA replication and recombination. The helicase moves 5' -&gt; 3' on the lagging strand template, unwinding the DNA duplex ahead of the leading strand polymerase at the replication fork and generating ssDNA for both leading and lagging strand synthesis. ATP or dTTP hydrolysis propels each helicase domain to translocate sequentially along DNA. Mediates strand transfer when a joint molecule is available and participates in recombinational DNA repair through its role in strand exchange. Primase activity synthesizes short RNA primers at the sequence 5'-GTC-3' on the lagging strand that the polymerase elongates using dNTPs and providing the primase is still present.</text>
</comment>
<dbReference type="GO" id="GO:0016787">
    <property type="term" value="F:hydrolase activity"/>
    <property type="evidence" value="ECO:0007669"/>
    <property type="project" value="UniProtKB-KW"/>
</dbReference>
<comment type="cofactor">
    <cofactor evidence="1">
        <name>Mg(2+)</name>
        <dbReference type="ChEBI" id="CHEBI:18420"/>
    </cofactor>
    <text evidence="1">Binds 2 Mg(2+), one of which is catalytic.</text>
</comment>
<dbReference type="EC" id="2.7.7.-" evidence="1"/>
<dbReference type="Pfam" id="PF21268">
    <property type="entry name" value="Helic-prim_T7_N"/>
    <property type="match status" value="1"/>
</dbReference>
<dbReference type="SUPFAM" id="SSF52540">
    <property type="entry name" value="P-loop containing nucleoside triphosphate hydrolases"/>
    <property type="match status" value="1"/>
</dbReference>
<dbReference type="Gene3D" id="3.40.50.300">
    <property type="entry name" value="P-loop containing nucleotide triphosphate hydrolases"/>
    <property type="match status" value="1"/>
</dbReference>
<dbReference type="CDD" id="cd01029">
    <property type="entry name" value="TOPRIM_primases"/>
    <property type="match status" value="1"/>
</dbReference>
<comment type="similarity">
    <text evidence="1">Belongs to the Teseptimavirus DNA helicase/primase family.</text>
</comment>
<feature type="site" description="dTTP/dATP binding" evidence="1">
    <location>
        <position position="441"/>
    </location>
</feature>
<dbReference type="EC" id="3.6.4.12" evidence="1"/>
<feature type="site" description="dTTP/dATP binding" evidence="1">
    <location>
        <position position="297"/>
    </location>
</feature>
<dbReference type="GO" id="GO:0039693">
    <property type="term" value="P:viral DNA genome replication"/>
    <property type="evidence" value="ECO:0007669"/>
    <property type="project" value="UniProtKB-UniRule"/>
</dbReference>
<dbReference type="PANTHER" id="PTHR12873:SF0">
    <property type="entry name" value="TWINKLE MTDNA HELICASE"/>
    <property type="match status" value="1"/>
</dbReference>
<dbReference type="InterPro" id="IPR007694">
    <property type="entry name" value="DNA_helicase_DnaB-like_C"/>
</dbReference>
<keyword evidence="1 3" id="KW-0347">Helicase</keyword>
<feature type="binding site" evidence="1">
    <location>
        <position position="178"/>
    </location>
    <ligand>
        <name>Mg(2+)</name>
        <dbReference type="ChEBI" id="CHEBI:18420"/>
        <label>2</label>
    </ligand>
</feature>
<keyword evidence="1" id="KW-0863">Zinc-finger</keyword>
<keyword evidence="1" id="KW-0235">DNA replication</keyword>
<dbReference type="SUPFAM" id="SSF56731">
    <property type="entry name" value="DNA primase core"/>
    <property type="match status" value="1"/>
</dbReference>
<dbReference type="InterPro" id="IPR046394">
    <property type="entry name" value="Helic_Prim_T7"/>
</dbReference>
<keyword evidence="1" id="KW-0808">Transferase</keyword>
<comment type="subunit">
    <text evidence="1">Homohexamer. Assembles as a hexamer onto linear or circular ssDNA in the presence of ATP or dTTP. Interacts (via C-terminus) with the viral DNA polymerase that is bound to DNA; this interaction is essential to initiate leading-strand DNA synthesis. The priming complex consists of 2 DNA polymerases and 1 helicase-primase hexamer that assemble on the DNA template. Interacts with the single-stranded DNA-binding protein. Part of the replicase complex that includes the DNA polymerase, the primase/helicase and the single-stranded DNA binding protein.</text>
</comment>
<feature type="binding site" evidence="1">
    <location>
        <begin position="249"/>
        <end position="256"/>
    </location>
    <ligand>
        <name>ATP</name>
        <dbReference type="ChEBI" id="CHEBI:30616"/>
    </ligand>
</feature>
<comment type="catalytic activity">
    <reaction evidence="1">
        <text>ATP + H2O = ADP + phosphate + H(+)</text>
        <dbReference type="Rhea" id="RHEA:13065"/>
        <dbReference type="ChEBI" id="CHEBI:15377"/>
        <dbReference type="ChEBI" id="CHEBI:15378"/>
        <dbReference type="ChEBI" id="CHEBI:30616"/>
        <dbReference type="ChEBI" id="CHEBI:43474"/>
        <dbReference type="ChEBI" id="CHEBI:456216"/>
        <dbReference type="EC" id="3.6.4.12"/>
    </reaction>
</comment>
<keyword evidence="1" id="KW-0547">Nucleotide-binding</keyword>
<feature type="domain" description="SF4 helicase" evidence="2">
    <location>
        <begin position="218"/>
        <end position="485"/>
    </location>
</feature>
<feature type="site" description="dTTP/dATP binding" evidence="1">
    <location>
        <position position="472"/>
    </location>
</feature>
<evidence type="ECO:0000259" key="2">
    <source>
        <dbReference type="PROSITE" id="PS51199"/>
    </source>
</evidence>
<dbReference type="GO" id="GO:0043139">
    <property type="term" value="F:5'-3' DNA helicase activity"/>
    <property type="evidence" value="ECO:0007669"/>
    <property type="project" value="InterPro"/>
</dbReference>
<feature type="site" description="dTTP/dATP binding" evidence="1">
    <location>
        <position position="403"/>
    </location>
</feature>
<dbReference type="Pfam" id="PF13155">
    <property type="entry name" value="Toprim_2"/>
    <property type="match status" value="1"/>
</dbReference>
<keyword evidence="1" id="KW-0548">Nucleotidyltransferase</keyword>
<keyword evidence="1" id="KW-0067">ATP-binding</keyword>
<dbReference type="GO" id="GO:0003697">
    <property type="term" value="F:single-stranded DNA binding"/>
    <property type="evidence" value="ECO:0007669"/>
    <property type="project" value="InterPro"/>
</dbReference>
<dbReference type="InterPro" id="IPR048774">
    <property type="entry name" value="Helic-prim_T7_N"/>
</dbReference>
<comment type="domain">
    <text evidence="1">The central core domain contains the primase activity. The C-terminus is responsible for the helicase activity.</text>
</comment>
<proteinExistence type="inferred from homology"/>
<keyword evidence="1" id="KW-0378">Hydrolase</keyword>
<keyword evidence="1" id="KW-1194">Viral DNA replication</keyword>
<dbReference type="GO" id="GO:0003899">
    <property type="term" value="F:DNA-directed RNA polymerase activity"/>
    <property type="evidence" value="ECO:0007669"/>
    <property type="project" value="UniProtKB-UniRule"/>
</dbReference>
<accession>A0A6J5KQ31</accession>
<evidence type="ECO:0000313" key="3">
    <source>
        <dbReference type="EMBL" id="CAB4124494.1"/>
    </source>
</evidence>
<dbReference type="InterPro" id="IPR027032">
    <property type="entry name" value="Twinkle-like"/>
</dbReference>
<dbReference type="CDD" id="cd19483">
    <property type="entry name" value="RecA-like_Gp4D_helicase"/>
    <property type="match status" value="1"/>
</dbReference>
<sequence length="489" mass="54117">MQDVKPKRTGALSLEGECIDLPARGLREDTCRFWSYRFGDVGGKSAHIAYYLDDHRKPVAAKVRYADKSFTWLGDASQAGLYGRWLWPTGGKQVVVVEGELDALAYSQLQQNKWPVVSIQNGAQGAVKSCKKDFEWLDSFESIIFMMDMDEPGQKAAKECAELFEPGKAKIAHLPLKDVNECLIKGRGEAVIKAMWDARIFRPDGILCGEDLWDKISDDTVAASIPYPWEGLNEKTHGIRMSELVTLTAGSGTGKSAVVKELAFSLIQRGATVGMIMLEESVKSTAYGLMSLHLNKRLHISQEGVPKSDLKEAFDVTLGTGRVYLYDHFGSTKVDHLLSRIRTLAKSYDCKYIFLDHLSILVSSMEETGGSGGLDERRLLDRTMTLLRTLVQETGIALFVVSHLKRPEGKGHENGAQTSLSQLRGSHSIAQLSDMVIGLERNQQGDNPNETVLRVLKNRFSGETGEAGSLFYDKDTGRLTDVPSIDSEF</sequence>
<name>A0A6J5KQ31_9CAUD</name>
<protein>
    <recommendedName>
        <fullName evidence="1">DNA helicase/primase</fullName>
        <ecNumber evidence="1">2.7.7.-</ecNumber>
        <ecNumber evidence="1">3.6.4.12</ecNumber>
    </recommendedName>
</protein>
<keyword evidence="1" id="KW-0639">Primosome</keyword>
<gene>
    <name evidence="3" type="ORF">UFOVP63_6</name>
</gene>
<dbReference type="GO" id="GO:0005524">
    <property type="term" value="F:ATP binding"/>
    <property type="evidence" value="ECO:0007669"/>
    <property type="project" value="UniProtKB-UniRule"/>
</dbReference>
<comment type="caution">
    <text evidence="1">Lacks conserved residue(s) required for the propagation of feature annotation.</text>
</comment>
<feature type="binding site" evidence="1">
    <location>
        <position position="98"/>
    </location>
    <ligand>
        <name>Mg(2+)</name>
        <dbReference type="ChEBI" id="CHEBI:18420"/>
        <label>1</label>
        <note>catalytic</note>
    </ligand>
</feature>
<feature type="site" description="dTTP/dATP binding" evidence="1">
    <location>
        <position position="459"/>
    </location>
</feature>
<dbReference type="PROSITE" id="PS51199">
    <property type="entry name" value="SF4_HELICASE"/>
    <property type="match status" value="1"/>
</dbReference>
<dbReference type="InterPro" id="IPR034154">
    <property type="entry name" value="TOPRIM_DnaG/twinkle"/>
</dbReference>
<dbReference type="Pfam" id="PF03796">
    <property type="entry name" value="DnaB_C"/>
    <property type="match status" value="1"/>
</dbReference>
<dbReference type="HAMAP" id="MF_04154">
    <property type="entry name" value="Helic_Prim_T7"/>
    <property type="match status" value="1"/>
</dbReference>
<dbReference type="InterPro" id="IPR027417">
    <property type="entry name" value="P-loop_NTPase"/>
</dbReference>
<keyword evidence="1" id="KW-0862">Zinc</keyword>
<feature type="binding site" evidence="1">
    <location>
        <position position="148"/>
    </location>
    <ligand>
        <name>Mg(2+)</name>
        <dbReference type="ChEBI" id="CHEBI:18420"/>
        <label>1</label>
        <note>catalytic</note>
    </ligand>
</feature>
<dbReference type="Gene3D" id="3.40.1360.10">
    <property type="match status" value="1"/>
</dbReference>
<evidence type="ECO:0000256" key="1">
    <source>
        <dbReference type="HAMAP-Rule" id="MF_04154"/>
    </source>
</evidence>
<reference evidence="3" key="1">
    <citation type="submission" date="2020-04" db="EMBL/GenBank/DDBJ databases">
        <authorList>
            <person name="Chiriac C."/>
            <person name="Salcher M."/>
            <person name="Ghai R."/>
            <person name="Kavagutti S V."/>
        </authorList>
    </citation>
    <scope>NUCLEOTIDE SEQUENCE</scope>
</reference>
<dbReference type="EMBL" id="LR796183">
    <property type="protein sequence ID" value="CAB4124494.1"/>
    <property type="molecule type" value="Genomic_DNA"/>
</dbReference>
<dbReference type="GO" id="GO:0008270">
    <property type="term" value="F:zinc ion binding"/>
    <property type="evidence" value="ECO:0007669"/>
    <property type="project" value="UniProtKB-KW"/>
</dbReference>
<keyword evidence="1" id="KW-0511">Multifunctional enzyme</keyword>
<dbReference type="GO" id="GO:0006269">
    <property type="term" value="P:DNA replication, synthesis of primer"/>
    <property type="evidence" value="ECO:0007669"/>
    <property type="project" value="UniProtKB-KW"/>
</dbReference>
<dbReference type="PANTHER" id="PTHR12873">
    <property type="entry name" value="T7-LIKE MITOCHONDRIAL DNA HELICASE"/>
    <property type="match status" value="1"/>
</dbReference>
<dbReference type="Gene3D" id="2.20.25.180">
    <property type="match status" value="1"/>
</dbReference>